<dbReference type="Proteomes" id="UP001595926">
    <property type="component" value="Unassembled WGS sequence"/>
</dbReference>
<organism evidence="2 3">
    <name type="scientific">Pseudofrancisella aestuarii</name>
    <dbReference type="NCBI Taxonomy" id="2670347"/>
    <lineage>
        <taxon>Bacteria</taxon>
        <taxon>Pseudomonadati</taxon>
        <taxon>Pseudomonadota</taxon>
        <taxon>Gammaproteobacteria</taxon>
        <taxon>Thiotrichales</taxon>
        <taxon>Francisellaceae</taxon>
        <taxon>Pseudofrancisella</taxon>
    </lineage>
</organism>
<reference evidence="3" key="1">
    <citation type="journal article" date="2019" name="Int. J. Syst. Evol. Microbiol.">
        <title>The Global Catalogue of Microorganisms (GCM) 10K type strain sequencing project: providing services to taxonomists for standard genome sequencing and annotation.</title>
        <authorList>
            <consortium name="The Broad Institute Genomics Platform"/>
            <consortium name="The Broad Institute Genome Sequencing Center for Infectious Disease"/>
            <person name="Wu L."/>
            <person name="Ma J."/>
        </authorList>
    </citation>
    <scope>NUCLEOTIDE SEQUENCE [LARGE SCALE GENOMIC DNA]</scope>
    <source>
        <strain evidence="3">CGMCC 1.13718</strain>
    </source>
</reference>
<evidence type="ECO:0000313" key="2">
    <source>
        <dbReference type="EMBL" id="MFC4892840.1"/>
    </source>
</evidence>
<evidence type="ECO:0000256" key="1">
    <source>
        <dbReference type="SAM" id="SignalP"/>
    </source>
</evidence>
<dbReference type="EMBL" id="JBHSJH010000003">
    <property type="protein sequence ID" value="MFC4892840.1"/>
    <property type="molecule type" value="Genomic_DNA"/>
</dbReference>
<evidence type="ECO:0008006" key="4">
    <source>
        <dbReference type="Google" id="ProtNLM"/>
    </source>
</evidence>
<comment type="caution">
    <text evidence="2">The sequence shown here is derived from an EMBL/GenBank/DDBJ whole genome shotgun (WGS) entry which is preliminary data.</text>
</comment>
<dbReference type="InterPro" id="IPR050228">
    <property type="entry name" value="Carboxylesterase_BioH"/>
</dbReference>
<name>A0ABV9TEY3_9GAMM</name>
<sequence>MKNLDKKIIPISFFLMFLFISGCSNSSESNDKKNFGKIGVFFINGKRVYSPYSDNRKEPFPTERKTTVNGQAEITYLIPPKKDGPNIVLVPGFGLSSSIYLTTPDERDGWAQTFYEKGYPIYVMTPPDRAGSIRVDMVNACLKDSKKYDCDSFYAQLGYTSLENPWQTWGFGPKFGETFSDSKFPAIPLKENYIEQFGASFVVYQGPSNLTMTEAEAMNKTSEEAIKALLEKVGPSVLVLHSASGTAGYKVAEENPSLVKAIVAIETTECPSNNKEGNSPLGNIPFLGIWGDHIYERGEEGNHPARLKSCKEMVKAIKKEGKVPAELISLPESLEIYGNSHIMMQDSNNKEIANIISSWLKRNNIN</sequence>
<accession>A0ABV9TEY3</accession>
<dbReference type="RefSeq" id="WP_119331149.1">
    <property type="nucleotide sequence ID" value="NZ_JBHSJH010000003.1"/>
</dbReference>
<dbReference type="InterPro" id="IPR029058">
    <property type="entry name" value="AB_hydrolase_fold"/>
</dbReference>
<dbReference type="Gene3D" id="3.40.50.1820">
    <property type="entry name" value="alpha/beta hydrolase"/>
    <property type="match status" value="1"/>
</dbReference>
<gene>
    <name evidence="2" type="ORF">ACFPDQ_07230</name>
</gene>
<dbReference type="PANTHER" id="PTHR43194">
    <property type="entry name" value="HYDROLASE ALPHA/BETA FOLD FAMILY"/>
    <property type="match status" value="1"/>
</dbReference>
<keyword evidence="1" id="KW-0732">Signal</keyword>
<dbReference type="SUPFAM" id="SSF53474">
    <property type="entry name" value="alpha/beta-Hydrolases"/>
    <property type="match status" value="1"/>
</dbReference>
<dbReference type="PROSITE" id="PS51257">
    <property type="entry name" value="PROKAR_LIPOPROTEIN"/>
    <property type="match status" value="1"/>
</dbReference>
<proteinExistence type="predicted"/>
<evidence type="ECO:0000313" key="3">
    <source>
        <dbReference type="Proteomes" id="UP001595926"/>
    </source>
</evidence>
<dbReference type="PANTHER" id="PTHR43194:SF5">
    <property type="entry name" value="PIMELOYL-[ACYL-CARRIER PROTEIN] METHYL ESTER ESTERASE"/>
    <property type="match status" value="1"/>
</dbReference>
<protein>
    <recommendedName>
        <fullName evidence="4">Alpha/beta hydrolase</fullName>
    </recommendedName>
</protein>
<keyword evidence="3" id="KW-1185">Reference proteome</keyword>
<feature type="signal peptide" evidence="1">
    <location>
        <begin position="1"/>
        <end position="26"/>
    </location>
</feature>
<feature type="chain" id="PRO_5047500486" description="Alpha/beta hydrolase" evidence="1">
    <location>
        <begin position="27"/>
        <end position="366"/>
    </location>
</feature>